<dbReference type="Proteomes" id="UP001595891">
    <property type="component" value="Unassembled WGS sequence"/>
</dbReference>
<gene>
    <name evidence="2" type="ORF">ACFO8L_39590</name>
</gene>
<name>A0ABV9ES56_9ACTN</name>
<reference evidence="3" key="1">
    <citation type="journal article" date="2019" name="Int. J. Syst. Evol. Microbiol.">
        <title>The Global Catalogue of Microorganisms (GCM) 10K type strain sequencing project: providing services to taxonomists for standard genome sequencing and annotation.</title>
        <authorList>
            <consortium name="The Broad Institute Genomics Platform"/>
            <consortium name="The Broad Institute Genome Sequencing Center for Infectious Disease"/>
            <person name="Wu L."/>
            <person name="Ma J."/>
        </authorList>
    </citation>
    <scope>NUCLEOTIDE SEQUENCE [LARGE SCALE GENOMIC DNA]</scope>
    <source>
        <strain evidence="3">CCUG 49560</strain>
    </source>
</reference>
<feature type="transmembrane region" description="Helical" evidence="1">
    <location>
        <begin position="50"/>
        <end position="67"/>
    </location>
</feature>
<keyword evidence="3" id="KW-1185">Reference proteome</keyword>
<feature type="transmembrane region" description="Helical" evidence="1">
    <location>
        <begin position="27"/>
        <end position="44"/>
    </location>
</feature>
<proteinExistence type="predicted"/>
<evidence type="ECO:0000313" key="3">
    <source>
        <dbReference type="Proteomes" id="UP001595891"/>
    </source>
</evidence>
<protein>
    <submittedName>
        <fullName evidence="2">Uncharacterized protein</fullName>
    </submittedName>
</protein>
<dbReference type="RefSeq" id="WP_262849008.1">
    <property type="nucleotide sequence ID" value="NZ_JANZYP010000080.1"/>
</dbReference>
<evidence type="ECO:0000256" key="1">
    <source>
        <dbReference type="SAM" id="Phobius"/>
    </source>
</evidence>
<accession>A0ABV9ES56</accession>
<organism evidence="2 3">
    <name type="scientific">Sphaerisporangium corydalis</name>
    <dbReference type="NCBI Taxonomy" id="1441875"/>
    <lineage>
        <taxon>Bacteria</taxon>
        <taxon>Bacillati</taxon>
        <taxon>Actinomycetota</taxon>
        <taxon>Actinomycetes</taxon>
        <taxon>Streptosporangiales</taxon>
        <taxon>Streptosporangiaceae</taxon>
        <taxon>Sphaerisporangium</taxon>
    </lineage>
</organism>
<dbReference type="EMBL" id="JBHSFN010000044">
    <property type="protein sequence ID" value="MFC4592248.1"/>
    <property type="molecule type" value="Genomic_DNA"/>
</dbReference>
<comment type="caution">
    <text evidence="2">The sequence shown here is derived from an EMBL/GenBank/DDBJ whole genome shotgun (WGS) entry which is preliminary data.</text>
</comment>
<keyword evidence="1" id="KW-0472">Membrane</keyword>
<keyword evidence="1" id="KW-0812">Transmembrane</keyword>
<keyword evidence="1" id="KW-1133">Transmembrane helix</keyword>
<sequence>MAGIHATGETAQTPQSVTLPSGKARRVLWSVVVISSVVNVVTSVTIGNLLISNAFGLIALAGIAALISDRYRHRRR</sequence>
<evidence type="ECO:0000313" key="2">
    <source>
        <dbReference type="EMBL" id="MFC4592248.1"/>
    </source>
</evidence>